<dbReference type="EMBL" id="MLKD01000046">
    <property type="protein sequence ID" value="OQE13750.1"/>
    <property type="molecule type" value="Genomic_DNA"/>
</dbReference>
<reference evidence="5" key="1">
    <citation type="journal article" date="2017" name="Nat. Microbiol.">
        <title>Global analysis of biosynthetic gene clusters reveals vast potential of secondary metabolite production in Penicillium species.</title>
        <authorList>
            <person name="Nielsen J.C."/>
            <person name="Grijseels S."/>
            <person name="Prigent S."/>
            <person name="Ji B."/>
            <person name="Dainat J."/>
            <person name="Nielsen K.F."/>
            <person name="Frisvad J.C."/>
            <person name="Workman M."/>
            <person name="Nielsen J."/>
        </authorList>
    </citation>
    <scope>NUCLEOTIDE SEQUENCE [LARGE SCALE GENOMIC DNA]</scope>
    <source>
        <strain evidence="5">IBT 24891</strain>
    </source>
</reference>
<dbReference type="AlphaFoldDB" id="A0A1V6SJ21"/>
<dbReference type="PANTHER" id="PTHR35395:SF1">
    <property type="entry name" value="DUF6536 DOMAIN-CONTAINING PROTEIN"/>
    <property type="match status" value="1"/>
</dbReference>
<dbReference type="PANTHER" id="PTHR35395">
    <property type="entry name" value="DUF6536 DOMAIN-CONTAINING PROTEIN"/>
    <property type="match status" value="1"/>
</dbReference>
<evidence type="ECO:0000256" key="2">
    <source>
        <dbReference type="SAM" id="Phobius"/>
    </source>
</evidence>
<organism evidence="4 5">
    <name type="scientific">Penicillium steckii</name>
    <dbReference type="NCBI Taxonomy" id="303698"/>
    <lineage>
        <taxon>Eukaryota</taxon>
        <taxon>Fungi</taxon>
        <taxon>Dikarya</taxon>
        <taxon>Ascomycota</taxon>
        <taxon>Pezizomycotina</taxon>
        <taxon>Eurotiomycetes</taxon>
        <taxon>Eurotiomycetidae</taxon>
        <taxon>Eurotiales</taxon>
        <taxon>Aspergillaceae</taxon>
        <taxon>Penicillium</taxon>
    </lineage>
</organism>
<evidence type="ECO:0000313" key="4">
    <source>
        <dbReference type="EMBL" id="OQE13750.1"/>
    </source>
</evidence>
<feature type="transmembrane region" description="Helical" evidence="2">
    <location>
        <begin position="438"/>
        <end position="460"/>
    </location>
</feature>
<dbReference type="Pfam" id="PF20163">
    <property type="entry name" value="DUF6536"/>
    <property type="match status" value="1"/>
</dbReference>
<dbReference type="InterPro" id="IPR046623">
    <property type="entry name" value="DUF6536"/>
</dbReference>
<keyword evidence="2" id="KW-0472">Membrane</keyword>
<feature type="region of interest" description="Disordered" evidence="1">
    <location>
        <begin position="1"/>
        <end position="65"/>
    </location>
</feature>
<sequence>MAKRQPRESPPSSSGVLQEESSESENERNELISLQRCTYSNRQVVPSGSEETAKDDDDDSTSKYRKNESKRIRGVFLCAAAVALTLLAHLTLLVIYAKKSLARGYGWSSSWSITQDGRCDEINKTATGLHVLVNIIVLTLIATSSYCCQVLAAPSRETIDRIHSQRVWISIGASSFSNIWYAPFWRKTMWILIFGTSLPVQMVYNSFLYVSYTANDFGIVIAPSELASPNANLTDFEVYSTWLKNDVGINITRLHADIISGEFEQMSLVSCTIVSWSEKVKITRNLHPLNPLFMTVHGSQHCPERESFVQGPFRLHNPEKSSLVVIAAFSVIAYDLTSLGDGTELNTEGMGSIRRTMTSWYHTKFYPSESIRFIAIILAVNTPQALISIMYAIFNNVLTRMLLAAEYNDYGVQRKPLRVSFPTGEQRSTYFLSVPYRYSVPFLVISAVAHWLASEALSYIRIIPRDVKGQLTIERSLHGVGVSSIGLIIMVVPWIVTVIAIITLMLRKFKSASMPIAGNCSAVISAACHPPENDVDAYKKCVKWGETNIEVPSVDRFHVLGVPEVVTRYRRCTFTSAEVKEPSPDFLYY</sequence>
<feature type="transmembrane region" description="Helical" evidence="2">
    <location>
        <begin position="480"/>
        <end position="506"/>
    </location>
</feature>
<feature type="transmembrane region" description="Helical" evidence="2">
    <location>
        <begin position="373"/>
        <end position="394"/>
    </location>
</feature>
<keyword evidence="2" id="KW-1133">Transmembrane helix</keyword>
<dbReference type="Proteomes" id="UP000191285">
    <property type="component" value="Unassembled WGS sequence"/>
</dbReference>
<keyword evidence="5" id="KW-1185">Reference proteome</keyword>
<evidence type="ECO:0000313" key="5">
    <source>
        <dbReference type="Proteomes" id="UP000191285"/>
    </source>
</evidence>
<feature type="transmembrane region" description="Helical" evidence="2">
    <location>
        <begin position="131"/>
        <end position="153"/>
    </location>
</feature>
<feature type="transmembrane region" description="Helical" evidence="2">
    <location>
        <begin position="165"/>
        <end position="183"/>
    </location>
</feature>
<feature type="transmembrane region" description="Helical" evidence="2">
    <location>
        <begin position="74"/>
        <end position="97"/>
    </location>
</feature>
<feature type="transmembrane region" description="Helical" evidence="2">
    <location>
        <begin position="189"/>
        <end position="210"/>
    </location>
</feature>
<feature type="compositionally biased region" description="Polar residues" evidence="1">
    <location>
        <begin position="35"/>
        <end position="50"/>
    </location>
</feature>
<dbReference type="OrthoDB" id="5429634at2759"/>
<gene>
    <name evidence="4" type="ORF">PENSTE_c046G09042</name>
</gene>
<comment type="caution">
    <text evidence="4">The sequence shown here is derived from an EMBL/GenBank/DDBJ whole genome shotgun (WGS) entry which is preliminary data.</text>
</comment>
<keyword evidence="2" id="KW-0812">Transmembrane</keyword>
<dbReference type="STRING" id="303698.A0A1V6SJ21"/>
<name>A0A1V6SJ21_9EURO</name>
<proteinExistence type="predicted"/>
<evidence type="ECO:0000259" key="3">
    <source>
        <dbReference type="Pfam" id="PF20163"/>
    </source>
</evidence>
<evidence type="ECO:0000256" key="1">
    <source>
        <dbReference type="SAM" id="MobiDB-lite"/>
    </source>
</evidence>
<accession>A0A1V6SJ21</accession>
<protein>
    <recommendedName>
        <fullName evidence="3">DUF6536 domain-containing protein</fullName>
    </recommendedName>
</protein>
<feature type="domain" description="DUF6536" evidence="3">
    <location>
        <begin position="73"/>
        <end position="225"/>
    </location>
</feature>